<evidence type="ECO:0000313" key="3">
    <source>
        <dbReference type="Proteomes" id="UP001216907"/>
    </source>
</evidence>
<reference evidence="2 3" key="1">
    <citation type="submission" date="2023-03" db="EMBL/GenBank/DDBJ databases">
        <title>Paludisphaera mucosa sp. nov. a novel planctomycete from northern fen.</title>
        <authorList>
            <person name="Ivanova A."/>
        </authorList>
    </citation>
    <scope>NUCLEOTIDE SEQUENCE [LARGE SCALE GENOMIC DNA]</scope>
    <source>
        <strain evidence="2 3">Pla2</strain>
    </source>
</reference>
<evidence type="ECO:0000256" key="1">
    <source>
        <dbReference type="SAM" id="MobiDB-lite"/>
    </source>
</evidence>
<dbReference type="Proteomes" id="UP001216907">
    <property type="component" value="Unassembled WGS sequence"/>
</dbReference>
<organism evidence="2 3">
    <name type="scientific">Paludisphaera mucosa</name>
    <dbReference type="NCBI Taxonomy" id="3030827"/>
    <lineage>
        <taxon>Bacteria</taxon>
        <taxon>Pseudomonadati</taxon>
        <taxon>Planctomycetota</taxon>
        <taxon>Planctomycetia</taxon>
        <taxon>Isosphaerales</taxon>
        <taxon>Isosphaeraceae</taxon>
        <taxon>Paludisphaera</taxon>
    </lineage>
</organism>
<gene>
    <name evidence="2" type="ORF">PZE19_06220</name>
</gene>
<dbReference type="RefSeq" id="WP_277859707.1">
    <property type="nucleotide sequence ID" value="NZ_JARRAG010000001.1"/>
</dbReference>
<comment type="caution">
    <text evidence="2">The sequence shown here is derived from an EMBL/GenBank/DDBJ whole genome shotgun (WGS) entry which is preliminary data.</text>
</comment>
<accession>A0ABT6F719</accession>
<keyword evidence="3" id="KW-1185">Reference proteome</keyword>
<feature type="region of interest" description="Disordered" evidence="1">
    <location>
        <begin position="141"/>
        <end position="161"/>
    </location>
</feature>
<protein>
    <submittedName>
        <fullName evidence="2">Uncharacterized protein</fullName>
    </submittedName>
</protein>
<proteinExistence type="predicted"/>
<name>A0ABT6F719_9BACT</name>
<evidence type="ECO:0000313" key="2">
    <source>
        <dbReference type="EMBL" id="MDG3003354.1"/>
    </source>
</evidence>
<sequence>MTRGHRPRILVARVLGIILLIPGLLQVPLPQADFHIVRHRHGMGEVCAQHDHLLRWHPQAGDGEAVAVLHWHWLLPKYLDPSALDADGRALPALHAHDGETASPDRAAAPMIVGEDRGRDVGRCDLDSGIASLSADLAWIGHDPPHPSASSSRRGGPADGRPCVTALSRLVRWNC</sequence>
<dbReference type="EMBL" id="JARRAG010000001">
    <property type="protein sequence ID" value="MDG3003354.1"/>
    <property type="molecule type" value="Genomic_DNA"/>
</dbReference>